<keyword evidence="11" id="KW-1185">Reference proteome</keyword>
<feature type="compositionally biased region" description="Polar residues" evidence="8">
    <location>
        <begin position="298"/>
        <end position="308"/>
    </location>
</feature>
<keyword evidence="9" id="KW-0812">Transmembrane</keyword>
<feature type="compositionally biased region" description="Polar residues" evidence="8">
    <location>
        <begin position="411"/>
        <end position="426"/>
    </location>
</feature>
<dbReference type="InterPro" id="IPR001881">
    <property type="entry name" value="EGF-like_Ca-bd_dom"/>
</dbReference>
<evidence type="ECO:0000256" key="1">
    <source>
        <dbReference type="ARBA" id="ARBA00004613"/>
    </source>
</evidence>
<keyword evidence="6" id="KW-0325">Glycoprotein</keyword>
<feature type="domain" description="EGF-like" evidence="10">
    <location>
        <begin position="643"/>
        <end position="681"/>
    </location>
</feature>
<sequence length="973" mass="104809">SEPSTTPCGSFECINGEVCNDTGNDSFCSCPWPYSGDACNITDDHTEVLPGKLICRQPVVERNKRPDSTESALNDGHHYIDATAYLNAGINTGDEELGDMSGTNASSVVVAEQQIESVHDSSKWDTAERPGRPFRKDRVLAPSREVPQFRMIWFISSSLLDSHEQQAAADDKEDNKSKKRSKEENPKSSAKMSLISKTSSKLRKLLKTTPAAAGQSASQAGTSGLKNTVEEADPNATGEDQEENQAADFGGNSGDDFYCAPDANQTPDSDLVADGGESADDVYVAPDAHQTPEPVAEQQLSENTTASNPVELDEFYACPDNPLDQSSSQATQPPDQPPSKPPTSGGSKPKPNPKPRHLQKPQKQQQRQQSSVPPPLPERHAMRTQNQLLTAEESAANLEDPGNVYDELDNHPTSLPDSSGGQQQPQAAKIDLPARVPARLDAKDKANLKRRIREKSKRFSIHDGALYYRVTNKDDSQRMRPEDHRRVLFTEEEVRDKIRSLHSKGSHVGVNSTVSLFTARYYADIPVTPIAMAVVESCDRPRTMSSRHQSYLSNLSAIVIGFSYCFCLLSAAGSAKDTIQQLDPDGVDDFSLLNRQRRETCDSLECVNGGICNSSEPVCSCPKPYSGDNCSVTDDYCSKLQPDMGIDSLPVCFNGGLCSPIETEPFFNCSCSINYTGNRCELFEACSIRKPCSNGLCVGTSSGKNCSCFAGWTGASCATNVNDCQTGLCKNGGECIDGNSTYTCNCSKTDFSGPNCTNPINDCQPNPCVNNGTCVDGLRNFTCQCLAGFSGRNCSIDHPDCIPNPCPANSACLERSNRSLYGIPSLPAPFNGQFRYSLAAGYVCDKGYGSELLKERHMGIGIGAAAGFAACALLAVIIILAVLGAYKHASHSQNAAGDGIMSPSRLEARPSQAHPTTATSPGTSEESETVYDTIENDSSVPAQQPQPLGQQQQTNAALPTKIDVNSFAKLEKF</sequence>
<feature type="domain" description="EGF-like" evidence="10">
    <location>
        <begin position="682"/>
        <end position="718"/>
    </location>
</feature>
<organism evidence="11 12">
    <name type="scientific">Macrostomum lignano</name>
    <dbReference type="NCBI Taxonomy" id="282301"/>
    <lineage>
        <taxon>Eukaryota</taxon>
        <taxon>Metazoa</taxon>
        <taxon>Spiralia</taxon>
        <taxon>Lophotrochozoa</taxon>
        <taxon>Platyhelminthes</taxon>
        <taxon>Rhabditophora</taxon>
        <taxon>Macrostomorpha</taxon>
        <taxon>Macrostomida</taxon>
        <taxon>Macrostomidae</taxon>
        <taxon>Macrostomum</taxon>
    </lineage>
</organism>
<evidence type="ECO:0000256" key="8">
    <source>
        <dbReference type="SAM" id="MobiDB-lite"/>
    </source>
</evidence>
<dbReference type="PROSITE" id="PS00010">
    <property type="entry name" value="ASX_HYDROXYL"/>
    <property type="match status" value="2"/>
</dbReference>
<dbReference type="FunFam" id="2.10.25.10:FF:000143">
    <property type="entry name" value="Protein crumbs 1"/>
    <property type="match status" value="1"/>
</dbReference>
<evidence type="ECO:0000313" key="12">
    <source>
        <dbReference type="WBParaSite" id="maker-uti_cns_0046013-snap-gene-0.1-mRNA-1"/>
    </source>
</evidence>
<name>A0A1I8J7L1_9PLAT</name>
<dbReference type="InterPro" id="IPR000742">
    <property type="entry name" value="EGF"/>
</dbReference>
<dbReference type="GO" id="GO:0005576">
    <property type="term" value="C:extracellular region"/>
    <property type="evidence" value="ECO:0007669"/>
    <property type="project" value="UniProtKB-SubCell"/>
</dbReference>
<dbReference type="InterPro" id="IPR018097">
    <property type="entry name" value="EGF_Ca-bd_CS"/>
</dbReference>
<feature type="domain" description="EGF-like" evidence="10">
    <location>
        <begin position="597"/>
        <end position="631"/>
    </location>
</feature>
<feature type="domain" description="EGF-like" evidence="10">
    <location>
        <begin position="4"/>
        <end position="40"/>
    </location>
</feature>
<feature type="disulfide bond" evidence="7">
    <location>
        <begin position="621"/>
        <end position="630"/>
    </location>
</feature>
<dbReference type="InterPro" id="IPR000152">
    <property type="entry name" value="EGF-type_Asp/Asn_hydroxyl_site"/>
</dbReference>
<evidence type="ECO:0000256" key="6">
    <source>
        <dbReference type="ARBA" id="ARBA00023180"/>
    </source>
</evidence>
<dbReference type="SUPFAM" id="SSF57196">
    <property type="entry name" value="EGF/Laminin"/>
    <property type="match status" value="5"/>
</dbReference>
<comment type="subcellular location">
    <subcellularLocation>
        <location evidence="1">Secreted</location>
    </subcellularLocation>
</comment>
<comment type="caution">
    <text evidence="7">Lacks conserved residue(s) required for the propagation of feature annotation.</text>
</comment>
<feature type="compositionally biased region" description="Basic and acidic residues" evidence="8">
    <location>
        <begin position="117"/>
        <end position="138"/>
    </location>
</feature>
<dbReference type="Pfam" id="PF12661">
    <property type="entry name" value="hEGF"/>
    <property type="match status" value="1"/>
</dbReference>
<dbReference type="WBParaSite" id="maker-uti_cns_0046013-snap-gene-0.1-mRNA-1">
    <property type="protein sequence ID" value="maker-uti_cns_0046013-snap-gene-0.1-mRNA-1"/>
    <property type="gene ID" value="maker-uti_cns_0046013-snap-gene-0.1"/>
</dbReference>
<feature type="region of interest" description="Disordered" evidence="8">
    <location>
        <begin position="164"/>
        <end position="379"/>
    </location>
</feature>
<dbReference type="InterPro" id="IPR013032">
    <property type="entry name" value="EGF-like_CS"/>
</dbReference>
<dbReference type="PROSITE" id="PS01186">
    <property type="entry name" value="EGF_2"/>
    <property type="match status" value="4"/>
</dbReference>
<dbReference type="Gene3D" id="2.10.25.10">
    <property type="entry name" value="Laminin"/>
    <property type="match status" value="4"/>
</dbReference>
<dbReference type="PROSITE" id="PS01187">
    <property type="entry name" value="EGF_CA"/>
    <property type="match status" value="1"/>
</dbReference>
<dbReference type="AlphaFoldDB" id="A0A1I8J7L1"/>
<evidence type="ECO:0000256" key="7">
    <source>
        <dbReference type="PROSITE-ProRule" id="PRU00076"/>
    </source>
</evidence>
<evidence type="ECO:0000256" key="9">
    <source>
        <dbReference type="SAM" id="Phobius"/>
    </source>
</evidence>
<dbReference type="CDD" id="cd00054">
    <property type="entry name" value="EGF_CA"/>
    <property type="match status" value="2"/>
</dbReference>
<dbReference type="PANTHER" id="PTHR24040">
    <property type="entry name" value="LAMININ G-LIKE DOMAIN-CONTAINING PROTEIN"/>
    <property type="match status" value="1"/>
</dbReference>
<keyword evidence="9" id="KW-1133">Transmembrane helix</keyword>
<keyword evidence="9" id="KW-0472">Membrane</keyword>
<feature type="compositionally biased region" description="Low complexity" evidence="8">
    <location>
        <begin position="941"/>
        <end position="953"/>
    </location>
</feature>
<keyword evidence="2" id="KW-0964">Secreted</keyword>
<feature type="region of interest" description="Disordered" evidence="8">
    <location>
        <begin position="894"/>
        <end position="960"/>
    </location>
</feature>
<evidence type="ECO:0000259" key="10">
    <source>
        <dbReference type="PROSITE" id="PS50026"/>
    </source>
</evidence>
<accession>A0A1I8J7L1</accession>
<dbReference type="Proteomes" id="UP000095280">
    <property type="component" value="Unplaced"/>
</dbReference>
<reference evidence="12" key="1">
    <citation type="submission" date="2016-11" db="UniProtKB">
        <authorList>
            <consortium name="WormBaseParasite"/>
        </authorList>
    </citation>
    <scope>IDENTIFICATION</scope>
</reference>
<feature type="disulfide bond" evidence="7">
    <location>
        <begin position="652"/>
        <end position="669"/>
    </location>
</feature>
<feature type="transmembrane region" description="Helical" evidence="9">
    <location>
        <begin position="860"/>
        <end position="886"/>
    </location>
</feature>
<dbReference type="GO" id="GO:0005509">
    <property type="term" value="F:calcium ion binding"/>
    <property type="evidence" value="ECO:0007669"/>
    <property type="project" value="InterPro"/>
</dbReference>
<feature type="disulfide bond" evidence="7">
    <location>
        <begin position="671"/>
        <end position="680"/>
    </location>
</feature>
<feature type="domain" description="EGF-like" evidence="10">
    <location>
        <begin position="759"/>
        <end position="795"/>
    </location>
</feature>
<feature type="compositionally biased region" description="Low complexity" evidence="8">
    <location>
        <begin position="361"/>
        <end position="371"/>
    </location>
</feature>
<feature type="region of interest" description="Disordered" evidence="8">
    <location>
        <begin position="115"/>
        <end position="138"/>
    </location>
</feature>
<dbReference type="PROSITE" id="PS50026">
    <property type="entry name" value="EGF_3"/>
    <property type="match status" value="6"/>
</dbReference>
<keyword evidence="5 7" id="KW-1015">Disulfide bond</keyword>
<feature type="disulfide bond" evidence="7">
    <location>
        <begin position="708"/>
        <end position="717"/>
    </location>
</feature>
<evidence type="ECO:0000313" key="11">
    <source>
        <dbReference type="Proteomes" id="UP000095280"/>
    </source>
</evidence>
<feature type="compositionally biased region" description="Basic and acidic residues" evidence="8">
    <location>
        <begin position="164"/>
        <end position="186"/>
    </location>
</feature>
<dbReference type="PANTHER" id="PTHR24040:SF13">
    <property type="entry name" value="FIBROPELLIN-1"/>
    <property type="match status" value="1"/>
</dbReference>
<dbReference type="InterPro" id="IPR051145">
    <property type="entry name" value="GAS-SHBG-PROS"/>
</dbReference>
<evidence type="ECO:0000256" key="5">
    <source>
        <dbReference type="ARBA" id="ARBA00023157"/>
    </source>
</evidence>
<dbReference type="Pfam" id="PF00008">
    <property type="entry name" value="EGF"/>
    <property type="match status" value="2"/>
</dbReference>
<feature type="disulfide bond" evidence="7">
    <location>
        <begin position="30"/>
        <end position="39"/>
    </location>
</feature>
<feature type="domain" description="EGF-like" evidence="10">
    <location>
        <begin position="720"/>
        <end position="757"/>
    </location>
</feature>
<evidence type="ECO:0000256" key="2">
    <source>
        <dbReference type="ARBA" id="ARBA00022525"/>
    </source>
</evidence>
<dbReference type="SMART" id="SM00179">
    <property type="entry name" value="EGF_CA"/>
    <property type="match status" value="2"/>
</dbReference>
<evidence type="ECO:0000256" key="4">
    <source>
        <dbReference type="ARBA" id="ARBA00022737"/>
    </source>
</evidence>
<feature type="compositionally biased region" description="Polar residues" evidence="8">
    <location>
        <begin position="913"/>
        <end position="924"/>
    </location>
</feature>
<feature type="region of interest" description="Disordered" evidence="8">
    <location>
        <begin position="400"/>
        <end position="437"/>
    </location>
</feature>
<feature type="compositionally biased region" description="Basic residues" evidence="8">
    <location>
        <begin position="351"/>
        <end position="360"/>
    </location>
</feature>
<keyword evidence="3 7" id="KW-0245">EGF-like domain</keyword>
<dbReference type="SMART" id="SM00181">
    <property type="entry name" value="EGF"/>
    <property type="match status" value="6"/>
</dbReference>
<proteinExistence type="predicted"/>
<dbReference type="PROSITE" id="PS00022">
    <property type="entry name" value="EGF_1"/>
    <property type="match status" value="5"/>
</dbReference>
<protein>
    <submittedName>
        <fullName evidence="12">EGF-like domain-containing protein</fullName>
    </submittedName>
</protein>
<feature type="disulfide bond" evidence="7">
    <location>
        <begin position="785"/>
        <end position="794"/>
    </location>
</feature>
<feature type="compositionally biased region" description="Low complexity" evidence="8">
    <location>
        <begin position="207"/>
        <end position="224"/>
    </location>
</feature>
<evidence type="ECO:0000256" key="3">
    <source>
        <dbReference type="ARBA" id="ARBA00022536"/>
    </source>
</evidence>
<keyword evidence="4" id="KW-0677">Repeat</keyword>